<dbReference type="InterPro" id="IPR006162">
    <property type="entry name" value="Ppantetheine_attach_site"/>
</dbReference>
<name>A0A8J3LBD2_9ACTN</name>
<dbReference type="SMART" id="SM00823">
    <property type="entry name" value="PKS_PP"/>
    <property type="match status" value="1"/>
</dbReference>
<comment type="caution">
    <text evidence="5">The sequence shown here is derived from an EMBL/GenBank/DDBJ whole genome shotgun (WGS) entry which is preliminary data.</text>
</comment>
<keyword evidence="2" id="KW-0596">Phosphopantetheine</keyword>
<reference evidence="5" key="1">
    <citation type="submission" date="2021-01" db="EMBL/GenBank/DDBJ databases">
        <title>Whole genome shotgun sequence of Catellatospora methionotrophica NBRC 14553.</title>
        <authorList>
            <person name="Komaki H."/>
            <person name="Tamura T."/>
        </authorList>
    </citation>
    <scope>NUCLEOTIDE SEQUENCE</scope>
    <source>
        <strain evidence="5">NBRC 14553</strain>
    </source>
</reference>
<dbReference type="Gene3D" id="1.10.1200.10">
    <property type="entry name" value="ACP-like"/>
    <property type="match status" value="2"/>
</dbReference>
<keyword evidence="6" id="KW-1185">Reference proteome</keyword>
<evidence type="ECO:0000313" key="6">
    <source>
        <dbReference type="Proteomes" id="UP000660339"/>
    </source>
</evidence>
<dbReference type="PROSITE" id="PS00012">
    <property type="entry name" value="PHOSPHOPANTETHEINE"/>
    <property type="match status" value="2"/>
</dbReference>
<dbReference type="InterPro" id="IPR020806">
    <property type="entry name" value="PKS_PP-bd"/>
</dbReference>
<evidence type="ECO:0000259" key="4">
    <source>
        <dbReference type="PROSITE" id="PS50075"/>
    </source>
</evidence>
<organism evidence="5 6">
    <name type="scientific">Catellatospora methionotrophica</name>
    <dbReference type="NCBI Taxonomy" id="121620"/>
    <lineage>
        <taxon>Bacteria</taxon>
        <taxon>Bacillati</taxon>
        <taxon>Actinomycetota</taxon>
        <taxon>Actinomycetes</taxon>
        <taxon>Micromonosporales</taxon>
        <taxon>Micromonosporaceae</taxon>
        <taxon>Catellatospora</taxon>
    </lineage>
</organism>
<dbReference type="FunFam" id="1.10.1200.10:FF:000005">
    <property type="entry name" value="Nonribosomal peptide synthetase 1"/>
    <property type="match status" value="1"/>
</dbReference>
<accession>A0A8J3LBD2</accession>
<dbReference type="GO" id="GO:0008610">
    <property type="term" value="P:lipid biosynthetic process"/>
    <property type="evidence" value="ECO:0007669"/>
    <property type="project" value="UniProtKB-ARBA"/>
</dbReference>
<feature type="domain" description="Carrier" evidence="4">
    <location>
        <begin position="688"/>
        <end position="763"/>
    </location>
</feature>
<dbReference type="Proteomes" id="UP000660339">
    <property type="component" value="Unassembled WGS sequence"/>
</dbReference>
<dbReference type="PROSITE" id="PS50075">
    <property type="entry name" value="CARRIER"/>
    <property type="match status" value="2"/>
</dbReference>
<evidence type="ECO:0000256" key="1">
    <source>
        <dbReference type="ARBA" id="ARBA00001957"/>
    </source>
</evidence>
<dbReference type="Gene3D" id="3.30.559.30">
    <property type="entry name" value="Nonribosomal peptide synthetase, condensation domain"/>
    <property type="match status" value="3"/>
</dbReference>
<feature type="domain" description="Carrier" evidence="4">
    <location>
        <begin position="1521"/>
        <end position="1595"/>
    </location>
</feature>
<dbReference type="RefSeq" id="WP_166379334.1">
    <property type="nucleotide sequence ID" value="NZ_BAAATT010000005.1"/>
</dbReference>
<sequence>MTQEMSAQLTDLTAEQRELLRQRLAARQARPQRLPLSFTQEQLWFLDRMEPGTAVYNVPFALDLDGPLDTGALRAALNAVVARQQSLRLAFAEDDQGPYQRVLSDVDVALPVVDLRGLPAEQQRARAEQTAVEHGLAPFDLTAGPQLAACLLALADDRHRLLLVVHHIVYDAWSGDVFATELVAFYRQFAQGVPADLPPLRTDFAAYVRAQREPGALAALDGHLAYWRDRLAGAPLTSTPRPDLRRPPVQTHRGGRHVLALPPTLSAAMASLAQQSGVAFNAVALAGFTTALAHTTGQEDLVVGTPGAGRPRTELEPLIGSFANMLVLRLDLSGQPTVREAVRRTHQSTGEAYRHQDAPYARVVEEVAPLRDPGINPLFQVMFTVTDAGAAERDAAGVRFTPVPVDNQLTDFDLFVTLSRRSGGDELVLDYNADLYLPGTVARLAERTSAVLSEMVAAPDTALWQLASTARPQVVVGATFTADLLADPLRCWLDFAQAPTTVRLAPYGQLVQHLLAPGDAAATVGLLRWEDWLRRAETGADPAAVADAAMRDFEAAVAGYRARTAAPLALLRCPASPAAAERGLSGLFARLDDRLAALAHTVAGVTVDWAEEHPYEITHDAVTDELGHIPYPPVSFAALAAIAVRRLPTPQAEPERAAYAAERLADPAEIAERVAPRATAVSAEQLVEPNTDTEQRLAVIWREVLRVEQVGANSDFFALGGHSLLATQLLSALRREFGREVSLYALFTNPTLAALAAVVDAADGQEADVLRPAPAGAVPVASSIQQRLWATSQLDSDDARHNTMFAATLRGPLDVEVLRRAVAEIVRRHEVLRTTYAEHRGLPRPVVHAELTAWCEPVDIASAADLQRAVDAHAGFAYSLADGPLVRVQVLRSGPDEHQLLVGMHHIICDSTSWGIFLDELAVLYDAYTAGLPSPLPEVAVQYGDFAYDQQQWLSGPQVDAHLAYWRDRLRDAASPVELPGDSPSGADGDVAGRAGRMFSAEVGVAVRELARAEGVTPYSVLLTVFAALLQQESGQSDLVIGMPTSGRDRAELSGVIGCFADLLPLRLDVSGGLTFRRLVRRLHATVKDAQAHQRVPFPKIMEALRLPRDSSRHSLRCVLNYADAAEEPPRLPGLDVEPLPVGAAGADFDVLFTLDWVGDLLEADFTYSAELFSAERAQAVVDRFGRLLTDLVTAPDTVLAVEAAAPVQVGDVVGLATSFPVRALEPTLRFWSQVLGEPGLTVRATPAGQVRRPLLDGEGPFRDTVLDVVLLRWQDLLPGAVSLPVAVTVWERALSELAVAVDAHQARTGTELVIGVCPASAEHTGPRWAGVLGGLTDRLAAFAATQPAVRVIAMDGWAARYGVTDPYPGRDGAAYTEMFETALATTVARLARRRHHPQVGTVTVDPADFGPELVAVLREQLSHGREVVLGTRPFLPELAALVTVGAVRVGSPPPGALTLDPALPTAHLWQLDAPAAHPAAPAPLAADLLAELAEDLSTADAIADAVRTGRRRSARGQVAAPRTDRERALAAIWAEVLHTTDVGIHDDFYALGGDSLLAITVAFHAAEAGITLSARQLTERRTIAELDLDRDTAAPAAVCTDLAAGPVPLTPAQLWWFEEVAATMDNPSWFNHPYYLDVLRPIAAEHLGEAVRLLAEHHASLRLRFVRGEDGTLRQHHAEGSDAVPFVSHDLTGRTTAEQDAAMEALAAAAQPTLDATAGPMCRVLHFATGPDRPDRILIITHHLVVDAISRDLLLGDLRTLCTQLDAGQQPHLPPRTSAYSTWAQRLSTHDMTAQLPYWLGRTAEQATMVPPDLAGVTTLAAGAMLSTTLTTEQTDGLHDVVRRLRFGVRDLIMWAVTEAVAARTGGRECLLATTGHGREDLFADIDLNRTTGWFQVMYPVLLALPDGGDPAARAAHVAAQLAEVPDNGIGYGVLRYATTDDAVRAQLGELVQPRIALNYMGNFGFDEVSQADDLFDVCDAPYGDTDDGAGRWPYDLDVGGVIVAGRLRLDVGYSTTVYTAETAQAFLDELCARLTGLLDQASAPLQKGTSR</sequence>
<dbReference type="SUPFAM" id="SSF52777">
    <property type="entry name" value="CoA-dependent acyltransferases"/>
    <property type="match status" value="6"/>
</dbReference>
<dbReference type="InterPro" id="IPR001242">
    <property type="entry name" value="Condensation_dom"/>
</dbReference>
<protein>
    <recommendedName>
        <fullName evidence="4">Carrier domain-containing protein</fullName>
    </recommendedName>
</protein>
<evidence type="ECO:0000313" key="5">
    <source>
        <dbReference type="EMBL" id="GIG15058.1"/>
    </source>
</evidence>
<dbReference type="Pfam" id="PF00550">
    <property type="entry name" value="PP-binding"/>
    <property type="match status" value="2"/>
</dbReference>
<dbReference type="PANTHER" id="PTHR45398:SF1">
    <property type="entry name" value="ENZYME, PUTATIVE (JCVI)-RELATED"/>
    <property type="match status" value="1"/>
</dbReference>
<comment type="cofactor">
    <cofactor evidence="1">
        <name>pantetheine 4'-phosphate</name>
        <dbReference type="ChEBI" id="CHEBI:47942"/>
    </cofactor>
</comment>
<dbReference type="InterPro" id="IPR009081">
    <property type="entry name" value="PP-bd_ACP"/>
</dbReference>
<dbReference type="InterPro" id="IPR023213">
    <property type="entry name" value="CAT-like_dom_sf"/>
</dbReference>
<dbReference type="SUPFAM" id="SSF47336">
    <property type="entry name" value="ACP-like"/>
    <property type="match status" value="2"/>
</dbReference>
<dbReference type="EMBL" id="BONJ01000019">
    <property type="protein sequence ID" value="GIG15058.1"/>
    <property type="molecule type" value="Genomic_DNA"/>
</dbReference>
<dbReference type="Gene3D" id="3.40.50.1110">
    <property type="entry name" value="SGNH hydrolase"/>
    <property type="match status" value="1"/>
</dbReference>
<gene>
    <name evidence="5" type="ORF">Cme02nite_33900</name>
</gene>
<dbReference type="GO" id="GO:0003824">
    <property type="term" value="F:catalytic activity"/>
    <property type="evidence" value="ECO:0007669"/>
    <property type="project" value="InterPro"/>
</dbReference>
<dbReference type="Gene3D" id="3.30.559.10">
    <property type="entry name" value="Chloramphenicol acetyltransferase-like domain"/>
    <property type="match status" value="3"/>
</dbReference>
<dbReference type="Pfam" id="PF00668">
    <property type="entry name" value="Condensation"/>
    <property type="match status" value="3"/>
</dbReference>
<evidence type="ECO:0000256" key="2">
    <source>
        <dbReference type="ARBA" id="ARBA00022450"/>
    </source>
</evidence>
<dbReference type="PANTHER" id="PTHR45398">
    <property type="match status" value="1"/>
</dbReference>
<dbReference type="CDD" id="cd19531">
    <property type="entry name" value="LCL_NRPS-like"/>
    <property type="match status" value="2"/>
</dbReference>
<evidence type="ECO:0000256" key="3">
    <source>
        <dbReference type="ARBA" id="ARBA00022553"/>
    </source>
</evidence>
<proteinExistence type="predicted"/>
<dbReference type="InterPro" id="IPR036514">
    <property type="entry name" value="SGNH_hydro_sf"/>
</dbReference>
<dbReference type="InterPro" id="IPR036736">
    <property type="entry name" value="ACP-like_sf"/>
</dbReference>
<dbReference type="GO" id="GO:0031177">
    <property type="term" value="F:phosphopantetheine binding"/>
    <property type="evidence" value="ECO:0007669"/>
    <property type="project" value="InterPro"/>
</dbReference>
<keyword evidence="3" id="KW-0597">Phosphoprotein</keyword>